<reference evidence="6 7" key="1">
    <citation type="submission" date="2020-04" db="EMBL/GenBank/DDBJ databases">
        <authorList>
            <person name="Alioto T."/>
            <person name="Alioto T."/>
            <person name="Gomez Garrido J."/>
        </authorList>
    </citation>
    <scope>NUCLEOTIDE SEQUENCE [LARGE SCALE GENOMIC DNA]</scope>
</reference>
<evidence type="ECO:0000256" key="1">
    <source>
        <dbReference type="ARBA" id="ARBA00006443"/>
    </source>
</evidence>
<evidence type="ECO:0000256" key="3">
    <source>
        <dbReference type="ARBA" id="ARBA00029509"/>
    </source>
</evidence>
<dbReference type="OrthoDB" id="63589at2759"/>
<dbReference type="EMBL" id="CADEPI010000091">
    <property type="protein sequence ID" value="CAB3373920.1"/>
    <property type="molecule type" value="Genomic_DNA"/>
</dbReference>
<accession>A0A8S1CVK4</accession>
<evidence type="ECO:0000256" key="2">
    <source>
        <dbReference type="ARBA" id="ARBA00023161"/>
    </source>
</evidence>
<dbReference type="PANTHER" id="PTHR13091">
    <property type="entry name" value="AMPLIFIED IN BREAST CANCER 2-RELATED"/>
    <property type="match status" value="1"/>
</dbReference>
<dbReference type="PANTHER" id="PTHR13091:SF0">
    <property type="entry name" value="NONSENSE-MEDIATED MRNA DECAY FACTOR SMG8"/>
    <property type="match status" value="1"/>
</dbReference>
<evidence type="ECO:0000256" key="4">
    <source>
        <dbReference type="RuleBase" id="RU367133"/>
    </source>
</evidence>
<comment type="similarity">
    <text evidence="1 4">Belongs to the SMG8 family.</text>
</comment>
<evidence type="ECO:0000256" key="5">
    <source>
        <dbReference type="SAM" id="MobiDB-lite"/>
    </source>
</evidence>
<dbReference type="InterPro" id="IPR019354">
    <property type="entry name" value="SMG8-like"/>
</dbReference>
<keyword evidence="2 4" id="KW-0866">Nonsense-mediated mRNA decay</keyword>
<gene>
    <name evidence="6" type="ORF">CLODIP_2_CD02355</name>
</gene>
<feature type="region of interest" description="Disordered" evidence="5">
    <location>
        <begin position="38"/>
        <end position="61"/>
    </location>
</feature>
<keyword evidence="7" id="KW-1185">Reference proteome</keyword>
<protein>
    <recommendedName>
        <fullName evidence="3 4">Nonsense-mediated mRNA decay factor SMG8</fullName>
    </recommendedName>
</protein>
<dbReference type="Pfam" id="PF10220">
    <property type="entry name" value="Smg8_Smg9"/>
    <property type="match status" value="2"/>
</dbReference>
<comment type="function">
    <text evidence="4">Involved in nonsense-mediated decay (NMD) of mRNAs containing premature stop codons.</text>
</comment>
<evidence type="ECO:0000313" key="6">
    <source>
        <dbReference type="EMBL" id="CAB3373920.1"/>
    </source>
</evidence>
<sequence length="907" mass="101584">MILKFTFPLEDSVRETLESENEKTVIVSIVGKSDLRSLGSKGGPADETCDRQVFTTSRPPKVPSKSLVLIEGYHDKANKIMFLHLRSPYDSSHFAEIVEQEDDDSKSFQELLSECRAQQAKAMLFLLTISHIVILSSPSPRFETQYLQLFRTLDQIRQKAHPLIADQLHKIPGVSADWTAQQRMCTPRLLFYFLSNQLDANKDLKKLEHSMEDQIYRQLRRCRIITNSTTLSLFAIPPNQEFVFIEDQDLNVLDKTQQAVNRALRFCFGDCAEKTDNNHLLPRNVHRFKEFLLEHVNTAFGKGFDDSLGRHTNTAHFEIPPLSVWAVASSAIYKVLLGEETNSKQRQVLGLLSNSFNVSIRFSEARCKKVLPMAFAAYQEGLPTHYTKAYHEGRLAFANSVFLQHARGPSCSKYIADLKQMCDEHWHDGRQMCEVLSLTGNPCTQPLHLNVEGEEPCETALSKSDPLSTMPHSSGVRYVSTCNCGRKQGPREDPFVLRIANCEFYAALAVDCCSSLHSLTFPVFEPSIDDFKAARVAVDEQPRKDSFRAVQEQKLSLGGTLSEMEDATRFKQRDGFSDQSLLLQMDDLCLDPGKEKGLLRQASTTEYLPGMLHTASPAGLLPQFPSWSLVCLGPSSVYSHNHGLTDQAGFLPGSAYLLPWDVTVRFEPSEMGKKCEAKWTSIGAGGVNIPASPNQQRKFGGNVNKRKTKVGKDHIEFALKIFIGVEYECPRGHRFMLSSPDKMLKASGAGIVKETGAKIVSNDMPLYCLCPCNKWVFVSSLSKLVDIIILQKLQAIAGPANANPRGYPKSACLRYTKSESSASTRSLPSFRLWIQRATCTHAECLLDSQTSICLHGRAKFVSYAKGNRSSELRPIAGWLLQHHPRGNNVLIKKQGVYVKTKTEIKFV</sequence>
<proteinExistence type="inferred from homology"/>
<dbReference type="AlphaFoldDB" id="A0A8S1CVK4"/>
<organism evidence="6 7">
    <name type="scientific">Cloeon dipterum</name>
    <dbReference type="NCBI Taxonomy" id="197152"/>
    <lineage>
        <taxon>Eukaryota</taxon>
        <taxon>Metazoa</taxon>
        <taxon>Ecdysozoa</taxon>
        <taxon>Arthropoda</taxon>
        <taxon>Hexapoda</taxon>
        <taxon>Insecta</taxon>
        <taxon>Pterygota</taxon>
        <taxon>Palaeoptera</taxon>
        <taxon>Ephemeroptera</taxon>
        <taxon>Pisciforma</taxon>
        <taxon>Baetidae</taxon>
        <taxon>Cloeon</taxon>
    </lineage>
</organism>
<comment type="caution">
    <text evidence="6">The sequence shown here is derived from an EMBL/GenBank/DDBJ whole genome shotgun (WGS) entry which is preliminary data.</text>
</comment>
<dbReference type="GO" id="GO:0000184">
    <property type="term" value="P:nuclear-transcribed mRNA catabolic process, nonsense-mediated decay"/>
    <property type="evidence" value="ECO:0007669"/>
    <property type="project" value="UniProtKB-UniRule"/>
</dbReference>
<name>A0A8S1CVK4_9INSE</name>
<evidence type="ECO:0000313" key="7">
    <source>
        <dbReference type="Proteomes" id="UP000494165"/>
    </source>
</evidence>
<dbReference type="Proteomes" id="UP000494165">
    <property type="component" value="Unassembled WGS sequence"/>
</dbReference>